<dbReference type="SUPFAM" id="SSF55856">
    <property type="entry name" value="Cytochrome b5-like heme/steroid binding domain"/>
    <property type="match status" value="1"/>
</dbReference>
<dbReference type="AlphaFoldDB" id="A0A6A7G054"/>
<dbReference type="InterPro" id="IPR050315">
    <property type="entry name" value="FAD-oxidoreductase_2"/>
</dbReference>
<dbReference type="InterPro" id="IPR036400">
    <property type="entry name" value="Cyt_B5-like_heme/steroid_sf"/>
</dbReference>
<dbReference type="InterPro" id="IPR001199">
    <property type="entry name" value="Cyt_B5-like_heme/steroid-bd"/>
</dbReference>
<evidence type="ECO:0000256" key="5">
    <source>
        <dbReference type="ARBA" id="ARBA00022827"/>
    </source>
</evidence>
<proteinExistence type="evidence at transcript level"/>
<dbReference type="InterPro" id="IPR018506">
    <property type="entry name" value="Cyt_B5_heme-BS"/>
</dbReference>
<dbReference type="SMART" id="SM01117">
    <property type="entry name" value="Cyt-b5"/>
    <property type="match status" value="1"/>
</dbReference>
<evidence type="ECO:0000256" key="8">
    <source>
        <dbReference type="SAM" id="MobiDB-lite"/>
    </source>
</evidence>
<dbReference type="PANTHER" id="PTHR43400:SF1">
    <property type="entry name" value="FUMARATE REDUCTASE"/>
    <property type="match status" value="1"/>
</dbReference>
<dbReference type="PRINTS" id="PR00363">
    <property type="entry name" value="CYTOCHROMEB5"/>
</dbReference>
<dbReference type="InterPro" id="IPR010960">
    <property type="entry name" value="Flavocytochrome_c"/>
</dbReference>
<keyword evidence="7" id="KW-0408">Iron</keyword>
<feature type="region of interest" description="Disordered" evidence="8">
    <location>
        <begin position="513"/>
        <end position="534"/>
    </location>
</feature>
<feature type="domain" description="Cytochrome b5 heme-binding" evidence="9">
    <location>
        <begin position="537"/>
        <end position="613"/>
    </location>
</feature>
<dbReference type="GO" id="GO:0016491">
    <property type="term" value="F:oxidoreductase activity"/>
    <property type="evidence" value="ECO:0007669"/>
    <property type="project" value="UniProtKB-KW"/>
</dbReference>
<evidence type="ECO:0000256" key="6">
    <source>
        <dbReference type="ARBA" id="ARBA00023002"/>
    </source>
</evidence>
<dbReference type="NCBIfam" id="TIGR01813">
    <property type="entry name" value="flavo_cyto_c"/>
    <property type="match status" value="1"/>
</dbReference>
<evidence type="ECO:0000256" key="2">
    <source>
        <dbReference type="ARBA" id="ARBA00022617"/>
    </source>
</evidence>
<comment type="cofactor">
    <cofactor evidence="1">
        <name>FAD</name>
        <dbReference type="ChEBI" id="CHEBI:57692"/>
    </cofactor>
</comment>
<protein>
    <submittedName>
        <fullName evidence="10">Flavocytochrome c</fullName>
    </submittedName>
</protein>
<dbReference type="GO" id="GO:0020037">
    <property type="term" value="F:heme binding"/>
    <property type="evidence" value="ECO:0007669"/>
    <property type="project" value="InterPro"/>
</dbReference>
<keyword evidence="5" id="KW-0274">FAD</keyword>
<evidence type="ECO:0000256" key="7">
    <source>
        <dbReference type="ARBA" id="ARBA00023004"/>
    </source>
</evidence>
<organism evidence="10">
    <name type="scientific">Hirondellea gigas</name>
    <dbReference type="NCBI Taxonomy" id="1518452"/>
    <lineage>
        <taxon>Eukaryota</taxon>
        <taxon>Metazoa</taxon>
        <taxon>Ecdysozoa</taxon>
        <taxon>Arthropoda</taxon>
        <taxon>Crustacea</taxon>
        <taxon>Multicrustacea</taxon>
        <taxon>Malacostraca</taxon>
        <taxon>Eumalacostraca</taxon>
        <taxon>Peracarida</taxon>
        <taxon>Amphipoda</taxon>
        <taxon>Amphilochidea</taxon>
        <taxon>Lysianassida</taxon>
        <taxon>Lysianassidira</taxon>
        <taxon>Lysianassoidea</taxon>
        <taxon>Lysianassidae</taxon>
        <taxon>Hirondellea</taxon>
    </lineage>
</organism>
<keyword evidence="3" id="KW-0285">Flavoprotein</keyword>
<dbReference type="InterPro" id="IPR036188">
    <property type="entry name" value="FAD/NAD-bd_sf"/>
</dbReference>
<dbReference type="Gene3D" id="3.90.700.10">
    <property type="entry name" value="Succinate dehydrogenase/fumarate reductase flavoprotein, catalytic domain"/>
    <property type="match status" value="1"/>
</dbReference>
<dbReference type="Gene3D" id="3.50.50.60">
    <property type="entry name" value="FAD/NAD(P)-binding domain"/>
    <property type="match status" value="1"/>
</dbReference>
<evidence type="ECO:0000259" key="9">
    <source>
        <dbReference type="PROSITE" id="PS50255"/>
    </source>
</evidence>
<dbReference type="EMBL" id="IACT01005034">
    <property type="protein sequence ID" value="LAC24206.1"/>
    <property type="molecule type" value="mRNA"/>
</dbReference>
<evidence type="ECO:0000313" key="10">
    <source>
        <dbReference type="EMBL" id="LAC24206.1"/>
    </source>
</evidence>
<evidence type="ECO:0000256" key="3">
    <source>
        <dbReference type="ARBA" id="ARBA00022630"/>
    </source>
</evidence>
<dbReference type="SUPFAM" id="SSF51905">
    <property type="entry name" value="FAD/NAD(P)-binding domain"/>
    <property type="match status" value="1"/>
</dbReference>
<dbReference type="InterPro" id="IPR003953">
    <property type="entry name" value="FAD-dep_OxRdtase_2_FAD-bd"/>
</dbReference>
<dbReference type="Pfam" id="PF00173">
    <property type="entry name" value="Cyt-b5"/>
    <property type="match status" value="1"/>
</dbReference>
<name>A0A6A7G054_9CRUS</name>
<reference evidence="10" key="1">
    <citation type="submission" date="2017-11" db="EMBL/GenBank/DDBJ databases">
        <title>The sensing device of the deep-sea amphipod.</title>
        <authorList>
            <person name="Kobayashi H."/>
            <person name="Nagahama T."/>
            <person name="Arai W."/>
            <person name="Sasagawa Y."/>
            <person name="Umeda M."/>
            <person name="Hayashi T."/>
            <person name="Nikaido I."/>
            <person name="Watanabe H."/>
            <person name="Oguri K."/>
            <person name="Kitazato H."/>
            <person name="Fujioka K."/>
            <person name="Kido Y."/>
            <person name="Takami H."/>
        </authorList>
    </citation>
    <scope>NUCLEOTIDE SEQUENCE</scope>
    <source>
        <tissue evidence="10">Whole body</tissue>
    </source>
</reference>
<keyword evidence="4" id="KW-0479">Metal-binding</keyword>
<dbReference type="GO" id="GO:0046872">
    <property type="term" value="F:metal ion binding"/>
    <property type="evidence" value="ECO:0007669"/>
    <property type="project" value="UniProtKB-KW"/>
</dbReference>
<accession>A0A6A7G054</accession>
<evidence type="ECO:0000256" key="1">
    <source>
        <dbReference type="ARBA" id="ARBA00001974"/>
    </source>
</evidence>
<dbReference type="InterPro" id="IPR027477">
    <property type="entry name" value="Succ_DH/fumarate_Rdtase_cat_sf"/>
</dbReference>
<dbReference type="GO" id="GO:0010181">
    <property type="term" value="F:FMN binding"/>
    <property type="evidence" value="ECO:0007669"/>
    <property type="project" value="InterPro"/>
</dbReference>
<keyword evidence="6" id="KW-0560">Oxidoreductase</keyword>
<feature type="compositionally biased region" description="Low complexity" evidence="8">
    <location>
        <begin position="517"/>
        <end position="527"/>
    </location>
</feature>
<dbReference type="Gene3D" id="3.10.120.10">
    <property type="entry name" value="Cytochrome b5-like heme/steroid binding domain"/>
    <property type="match status" value="1"/>
</dbReference>
<dbReference type="SUPFAM" id="SSF56425">
    <property type="entry name" value="Succinate dehydrogenase/fumarate reductase flavoprotein, catalytic domain"/>
    <property type="match status" value="1"/>
</dbReference>
<keyword evidence="2" id="KW-0349">Heme</keyword>
<evidence type="ECO:0000256" key="4">
    <source>
        <dbReference type="ARBA" id="ARBA00022723"/>
    </source>
</evidence>
<dbReference type="PROSITE" id="PS50255">
    <property type="entry name" value="CYTOCHROME_B5_2"/>
    <property type="match status" value="1"/>
</dbReference>
<dbReference type="PROSITE" id="PS00191">
    <property type="entry name" value="CYTOCHROME_B5_1"/>
    <property type="match status" value="1"/>
</dbReference>
<sequence length="620" mass="65924">MSQVIVIGGGLAGLSAAHTILERGGRVCVLEKNSFCGGNSTKATSGINGALTRVQIKNGIQDSTEVFLRDTALSASKGKSDVPSELNRVLVNESAPAVHWLIDRFGLDLSLLGRLGGASFPRTHRGAERFPGMVITYCLMQTYDKIIEDEGTSRARLLTRCRATKLIQENGTVVGVEYLNIKTGQTLKEYGPVIIATGGFASDFSKDGILASVRGDLLHLPTTNGDHCTGDGLKMAQELGAGDIHLEYVQVHPTGLVNPAEPDAKVLFLAAEALRGCGGLILDNQGQRVCDELGRRDYVTGEMQKRNKYPYRLVLSKAAAEEIEWHCKHYTGRGLMKYFKNGHEISKELGIPSRKLAKCLSDYNEIARTKKDPYGKRFFANTPINMEEYFYVAIITPVIHYCMGGITIGNGGEVLTKSAQPIPGLFSAGEVAGGVHGLNRLGGSSLLDCVVFGRVSGASAAKFLLDSISQGAITGPPSSGGGGGSAGPFTVSVDPSANQITVNWGSGAGVTSGATVAPQAPAAASSAEEPKPEPKELLEYDLDEVAKHTSDDDVWIAVNGRVLDVTSFLDDHPGGKKALMLYAGKDASEEFNMLHEPDVVDKYAPEVIIGTLKGATQSKL</sequence>
<dbReference type="PANTHER" id="PTHR43400">
    <property type="entry name" value="FUMARATE REDUCTASE"/>
    <property type="match status" value="1"/>
</dbReference>
<dbReference type="Pfam" id="PF00890">
    <property type="entry name" value="FAD_binding_2"/>
    <property type="match status" value="1"/>
</dbReference>